<comment type="subcellular location">
    <subcellularLocation>
        <location evidence="1">Membrane</location>
        <topology evidence="1">Multi-pass membrane protein</topology>
    </subcellularLocation>
</comment>
<dbReference type="Proteomes" id="UP000664169">
    <property type="component" value="Unassembled WGS sequence"/>
</dbReference>
<feature type="transmembrane region" description="Helical" evidence="8">
    <location>
        <begin position="369"/>
        <end position="390"/>
    </location>
</feature>
<evidence type="ECO:0000313" key="10">
    <source>
        <dbReference type="EMBL" id="CAF9922454.1"/>
    </source>
</evidence>
<reference evidence="10" key="1">
    <citation type="submission" date="2021-03" db="EMBL/GenBank/DDBJ databases">
        <authorList>
            <person name="Tagirdzhanova G."/>
        </authorList>
    </citation>
    <scope>NUCLEOTIDE SEQUENCE</scope>
</reference>
<feature type="transmembrane region" description="Helical" evidence="8">
    <location>
        <begin position="195"/>
        <end position="217"/>
    </location>
</feature>
<comment type="caution">
    <text evidence="10">The sequence shown here is derived from an EMBL/GenBank/DDBJ whole genome shotgun (WGS) entry which is preliminary data.</text>
</comment>
<keyword evidence="4" id="KW-0029">Amino-acid transport</keyword>
<feature type="transmembrane region" description="Helical" evidence="8">
    <location>
        <begin position="521"/>
        <end position="542"/>
    </location>
</feature>
<dbReference type="Gene3D" id="1.20.1740.10">
    <property type="entry name" value="Amino acid/polyamine transporter I"/>
    <property type="match status" value="1"/>
</dbReference>
<evidence type="ECO:0000256" key="2">
    <source>
        <dbReference type="ARBA" id="ARBA00022448"/>
    </source>
</evidence>
<evidence type="ECO:0000313" key="11">
    <source>
        <dbReference type="Proteomes" id="UP000664169"/>
    </source>
</evidence>
<dbReference type="GO" id="GO:0016020">
    <property type="term" value="C:membrane"/>
    <property type="evidence" value="ECO:0007669"/>
    <property type="project" value="UniProtKB-SubCell"/>
</dbReference>
<keyword evidence="3 8" id="KW-0812">Transmembrane</keyword>
<dbReference type="GO" id="GO:0015171">
    <property type="term" value="F:amino acid transmembrane transporter activity"/>
    <property type="evidence" value="ECO:0007669"/>
    <property type="project" value="TreeGrafter"/>
</dbReference>
<feature type="transmembrane region" description="Helical" evidence="8">
    <location>
        <begin position="411"/>
        <end position="431"/>
    </location>
</feature>
<feature type="compositionally biased region" description="Polar residues" evidence="7">
    <location>
        <begin position="12"/>
        <end position="26"/>
    </location>
</feature>
<evidence type="ECO:0000256" key="1">
    <source>
        <dbReference type="ARBA" id="ARBA00004141"/>
    </source>
</evidence>
<dbReference type="AlphaFoldDB" id="A0A8H3FFB9"/>
<dbReference type="PROSITE" id="PS00218">
    <property type="entry name" value="AMINO_ACID_PERMEASE_1"/>
    <property type="match status" value="1"/>
</dbReference>
<dbReference type="FunFam" id="1.20.1740.10:FF:000001">
    <property type="entry name" value="Amino acid permease"/>
    <property type="match status" value="1"/>
</dbReference>
<proteinExistence type="predicted"/>
<keyword evidence="2" id="KW-0813">Transport</keyword>
<name>A0A8H3FFB9_9LECA</name>
<keyword evidence="5 8" id="KW-1133">Transmembrane helix</keyword>
<dbReference type="PANTHER" id="PTHR43341:SF12">
    <property type="entry name" value="AMINO ACID TRANSPORTER (EUROFUNG)"/>
    <property type="match status" value="1"/>
</dbReference>
<feature type="transmembrane region" description="Helical" evidence="8">
    <location>
        <begin position="443"/>
        <end position="466"/>
    </location>
</feature>
<sequence>MPPSRLSENVIEPSTQSFDETHSDVQQGAVQDIKERIRIRIEEEIASPDDKEHGKWTRRGCTPWSFAFTDSPAVNPHEKQAIKARHLHMIAAGGCVGAGLFVGAGSALAYGGPAAMLIGFSIVSVMIILVVQALGELAVMYPCSGSFYAYYSRFIHPSWGFALGWNYALTWMIAVPLELTVCAITMSYWNLNMSMAAYIAIYLVLIIVIALFGSAAYGEEEFWSTCVKLGTMVIFTVISCICITGHGPESGKFSVYQGTKTWSDPGAFANGFKGVCFVLVAAAFALNGTEVIGLAVAETPKPGKVFPKLIKQISLRCVIFYFVPLILLGFLVPYNDTRLLSMAHGVHDAKASPFVIVAHDSGYIGFDSFINAIILIAVVSVGIASVYGGSRTLASLADDGMAPKFLGRRDVSGRAPWAILSVIIFSNIAFMSVSTGGVNAFEWLLGLTGLSALINWGFICLSHIFFRLAWKKAGRSLDELEYKAPLGIGGSAFAVLLVALAMIAQFYIAVSPIVGTPSAEAFFKTYLAVPCILAFAGGNWLYRRCKGIQRLDIPLDQDRRDHKPAVVEDIEKSPV</sequence>
<evidence type="ECO:0000256" key="3">
    <source>
        <dbReference type="ARBA" id="ARBA00022692"/>
    </source>
</evidence>
<evidence type="ECO:0000256" key="6">
    <source>
        <dbReference type="ARBA" id="ARBA00023136"/>
    </source>
</evidence>
<evidence type="ECO:0000256" key="5">
    <source>
        <dbReference type="ARBA" id="ARBA00022989"/>
    </source>
</evidence>
<dbReference type="InterPro" id="IPR004840">
    <property type="entry name" value="Amino_acid_permease_CS"/>
</dbReference>
<feature type="transmembrane region" description="Helical" evidence="8">
    <location>
        <begin position="89"/>
        <end position="110"/>
    </location>
</feature>
<feature type="transmembrane region" description="Helical" evidence="8">
    <location>
        <begin position="267"/>
        <end position="292"/>
    </location>
</feature>
<feature type="region of interest" description="Disordered" evidence="7">
    <location>
        <begin position="1"/>
        <end position="26"/>
    </location>
</feature>
<evidence type="ECO:0000256" key="4">
    <source>
        <dbReference type="ARBA" id="ARBA00022970"/>
    </source>
</evidence>
<gene>
    <name evidence="10" type="ORF">GOMPHAMPRED_002557</name>
</gene>
<feature type="transmembrane region" description="Helical" evidence="8">
    <location>
        <begin position="116"/>
        <end position="143"/>
    </location>
</feature>
<dbReference type="PANTHER" id="PTHR43341">
    <property type="entry name" value="AMINO ACID PERMEASE"/>
    <property type="match status" value="1"/>
</dbReference>
<organism evidence="10 11">
    <name type="scientific">Gomphillus americanus</name>
    <dbReference type="NCBI Taxonomy" id="1940652"/>
    <lineage>
        <taxon>Eukaryota</taxon>
        <taxon>Fungi</taxon>
        <taxon>Dikarya</taxon>
        <taxon>Ascomycota</taxon>
        <taxon>Pezizomycotina</taxon>
        <taxon>Lecanoromycetes</taxon>
        <taxon>OSLEUM clade</taxon>
        <taxon>Ostropomycetidae</taxon>
        <taxon>Ostropales</taxon>
        <taxon>Graphidaceae</taxon>
        <taxon>Gomphilloideae</taxon>
        <taxon>Gomphillus</taxon>
    </lineage>
</organism>
<keyword evidence="6 8" id="KW-0472">Membrane</keyword>
<keyword evidence="11" id="KW-1185">Reference proteome</keyword>
<dbReference type="PIRSF" id="PIRSF006060">
    <property type="entry name" value="AA_transporter"/>
    <property type="match status" value="1"/>
</dbReference>
<feature type="transmembrane region" description="Helical" evidence="8">
    <location>
        <begin position="313"/>
        <end position="332"/>
    </location>
</feature>
<dbReference type="EMBL" id="CAJPDQ010000018">
    <property type="protein sequence ID" value="CAF9922454.1"/>
    <property type="molecule type" value="Genomic_DNA"/>
</dbReference>
<feature type="transmembrane region" description="Helical" evidence="8">
    <location>
        <begin position="164"/>
        <end position="189"/>
    </location>
</feature>
<dbReference type="Pfam" id="PF00324">
    <property type="entry name" value="AA_permease"/>
    <property type="match status" value="1"/>
</dbReference>
<dbReference type="OrthoDB" id="3900342at2759"/>
<dbReference type="InterPro" id="IPR050524">
    <property type="entry name" value="APC_YAT"/>
</dbReference>
<feature type="transmembrane region" description="Helical" evidence="8">
    <location>
        <begin position="229"/>
        <end position="247"/>
    </location>
</feature>
<evidence type="ECO:0000256" key="7">
    <source>
        <dbReference type="SAM" id="MobiDB-lite"/>
    </source>
</evidence>
<feature type="transmembrane region" description="Helical" evidence="8">
    <location>
        <begin position="486"/>
        <end position="509"/>
    </location>
</feature>
<feature type="domain" description="Amino acid permease/ SLC12A" evidence="9">
    <location>
        <begin position="86"/>
        <end position="546"/>
    </location>
</feature>
<accession>A0A8H3FFB9</accession>
<dbReference type="InterPro" id="IPR004841">
    <property type="entry name" value="AA-permease/SLC12A_dom"/>
</dbReference>
<evidence type="ECO:0000256" key="8">
    <source>
        <dbReference type="SAM" id="Phobius"/>
    </source>
</evidence>
<evidence type="ECO:0000259" key="9">
    <source>
        <dbReference type="Pfam" id="PF00324"/>
    </source>
</evidence>
<protein>
    <recommendedName>
        <fullName evidence="9">Amino acid permease/ SLC12A domain-containing protein</fullName>
    </recommendedName>
</protein>